<dbReference type="RefSeq" id="WP_231915177.1">
    <property type="nucleotide sequence ID" value="NZ_CP096567.1"/>
</dbReference>
<evidence type="ECO:0000313" key="2">
    <source>
        <dbReference type="EMBL" id="UPU46846.1"/>
    </source>
</evidence>
<dbReference type="Proteomes" id="UP000831484">
    <property type="component" value="Plasmid pdjl-6-4"/>
</dbReference>
<keyword evidence="3" id="KW-1185">Reference proteome</keyword>
<proteinExistence type="predicted"/>
<dbReference type="InterPro" id="IPR013655">
    <property type="entry name" value="PAS_fold_3"/>
</dbReference>
<reference evidence="3" key="1">
    <citation type="journal article" date="2022" name="Environ. Microbiol.">
        <title>Functional analysis, diversity, and distribution of carbendazim hydrolases MheI and CbmA, responsible for the initial step in carbendazim degradation.</title>
        <authorList>
            <person name="Zhang M."/>
            <person name="Bai X."/>
            <person name="Li Q."/>
            <person name="Zhang L."/>
            <person name="Zhu Q."/>
            <person name="Gao S."/>
            <person name="Ke Z."/>
            <person name="Jiang M."/>
            <person name="Hu J."/>
            <person name="Qiu J."/>
            <person name="Hong Q."/>
        </authorList>
    </citation>
    <scope>NUCLEOTIDE SEQUENCE [LARGE SCALE GENOMIC DNA]</scope>
    <source>
        <strain evidence="3">djl-6</strain>
    </source>
</reference>
<dbReference type="Pfam" id="PF08447">
    <property type="entry name" value="PAS_3"/>
    <property type="match status" value="1"/>
</dbReference>
<geneLocation type="plasmid" evidence="2 3">
    <name>pdjl-6-4</name>
</geneLocation>
<feature type="domain" description="PAS fold-3" evidence="1">
    <location>
        <begin position="6"/>
        <end position="87"/>
    </location>
</feature>
<keyword evidence="2" id="KW-0614">Plasmid</keyword>
<evidence type="ECO:0000313" key="3">
    <source>
        <dbReference type="Proteomes" id="UP000831484"/>
    </source>
</evidence>
<gene>
    <name evidence="2" type="ORF">M0639_32180</name>
</gene>
<evidence type="ECO:0000259" key="1">
    <source>
        <dbReference type="Pfam" id="PF08447"/>
    </source>
</evidence>
<dbReference type="EMBL" id="CP096567">
    <property type="protein sequence ID" value="UPU46846.1"/>
    <property type="molecule type" value="Genomic_DNA"/>
</dbReference>
<sequence>MGMVGAVARVHGYEPAAITPTTKPILSQKHPDDRAHIAHTLHAIRTTGGAFGSRHRIIDTAGTIRSVVVVGDRITDDHGTIVGSTGFYIDITNTLDAAVSDTVDDVVAASRGAIE</sequence>
<dbReference type="InterPro" id="IPR035965">
    <property type="entry name" value="PAS-like_dom_sf"/>
</dbReference>
<dbReference type="AlphaFoldDB" id="A0AB38RPK6"/>
<dbReference type="SUPFAM" id="SSF55785">
    <property type="entry name" value="PYP-like sensor domain (PAS domain)"/>
    <property type="match status" value="1"/>
</dbReference>
<dbReference type="Gene3D" id="3.30.450.20">
    <property type="entry name" value="PAS domain"/>
    <property type="match status" value="1"/>
</dbReference>
<organism evidence="2 3">
    <name type="scientific">Rhodococcus qingshengii JCM 15477</name>
    <dbReference type="NCBI Taxonomy" id="1303681"/>
    <lineage>
        <taxon>Bacteria</taxon>
        <taxon>Bacillati</taxon>
        <taxon>Actinomycetota</taxon>
        <taxon>Actinomycetes</taxon>
        <taxon>Mycobacteriales</taxon>
        <taxon>Nocardiaceae</taxon>
        <taxon>Rhodococcus</taxon>
        <taxon>Rhodococcus erythropolis group</taxon>
    </lineage>
</organism>
<accession>A0AB38RPK6</accession>
<protein>
    <submittedName>
        <fullName evidence="2">PAS domain-containing protein</fullName>
    </submittedName>
</protein>
<name>A0AB38RPK6_RHOSG</name>